<organism evidence="2 3">
    <name type="scientific">Streptomyces populi</name>
    <dbReference type="NCBI Taxonomy" id="2058924"/>
    <lineage>
        <taxon>Bacteria</taxon>
        <taxon>Bacillati</taxon>
        <taxon>Actinomycetota</taxon>
        <taxon>Actinomycetes</taxon>
        <taxon>Kitasatosporales</taxon>
        <taxon>Streptomycetaceae</taxon>
        <taxon>Streptomyces</taxon>
    </lineage>
</organism>
<dbReference type="EMBL" id="PJOS01000050">
    <property type="protein sequence ID" value="PKT70490.1"/>
    <property type="molecule type" value="Genomic_DNA"/>
</dbReference>
<feature type="transmembrane region" description="Helical" evidence="1">
    <location>
        <begin position="113"/>
        <end position="135"/>
    </location>
</feature>
<feature type="transmembrane region" description="Helical" evidence="1">
    <location>
        <begin position="215"/>
        <end position="236"/>
    </location>
</feature>
<gene>
    <name evidence="2" type="ORF">CW362_24375</name>
</gene>
<comment type="caution">
    <text evidence="2">The sequence shown here is derived from an EMBL/GenBank/DDBJ whole genome shotgun (WGS) entry which is preliminary data.</text>
</comment>
<feature type="transmembrane region" description="Helical" evidence="1">
    <location>
        <begin position="242"/>
        <end position="264"/>
    </location>
</feature>
<accession>A0A2I0SKQ6</accession>
<dbReference type="AlphaFoldDB" id="A0A2I0SKQ6"/>
<keyword evidence="1" id="KW-1133">Transmembrane helix</keyword>
<proteinExistence type="predicted"/>
<feature type="transmembrane region" description="Helical" evidence="1">
    <location>
        <begin position="316"/>
        <end position="339"/>
    </location>
</feature>
<name>A0A2I0SKQ6_9ACTN</name>
<evidence type="ECO:0000256" key="1">
    <source>
        <dbReference type="SAM" id="Phobius"/>
    </source>
</evidence>
<evidence type="ECO:0000313" key="2">
    <source>
        <dbReference type="EMBL" id="PKT70490.1"/>
    </source>
</evidence>
<feature type="transmembrane region" description="Helical" evidence="1">
    <location>
        <begin position="147"/>
        <end position="170"/>
    </location>
</feature>
<dbReference type="Proteomes" id="UP000236178">
    <property type="component" value="Unassembled WGS sequence"/>
</dbReference>
<evidence type="ECO:0000313" key="3">
    <source>
        <dbReference type="Proteomes" id="UP000236178"/>
    </source>
</evidence>
<keyword evidence="1" id="KW-0812">Transmembrane</keyword>
<dbReference type="OrthoDB" id="4515621at2"/>
<keyword evidence="1" id="KW-0472">Membrane</keyword>
<sequence>MTASTNDHETGVVLHALEFRRDRGEWIVGAQGGEQIVALPELGMAAVRLLAAGNTIEETRRGLRADTGRDVDVRAFVERLAQAGLVVSIGDRRFATRTPAVSFPRLRPHHVRWVMSPVLQGFVLLVPVVALLVALSRPRAFPAWGELLWSEYGTFTVLVQSTVAVCLIALHEMAHLMTARAAGVPGRIRLGTRLQFLVAQTEVSGIWLRSRRERLTVYLSGIAVDGMVWGGCLLARCLGADWALLPVIMMTLLTALAGQCLLFMRTDLYFVAQDLTGCRNLYGDTGRRLRHVVARLCGHPAEDPLRSLPAAERHWLNVYALGVVVGTATCVFLGLRALTEVTWPLFHRSLGLLSGSADRWARLDALTTVLVLAALQTLWARLWWRRHAGRVRRVGRAVRERLRRG</sequence>
<feature type="transmembrane region" description="Helical" evidence="1">
    <location>
        <begin position="359"/>
        <end position="384"/>
    </location>
</feature>
<protein>
    <submittedName>
        <fullName evidence="2">Uncharacterized protein</fullName>
    </submittedName>
</protein>
<dbReference type="RefSeq" id="WP_103551662.1">
    <property type="nucleotide sequence ID" value="NZ_JBHJSK010000008.1"/>
</dbReference>
<keyword evidence="3" id="KW-1185">Reference proteome</keyword>
<reference evidence="2 3" key="1">
    <citation type="submission" date="2017-12" db="EMBL/GenBank/DDBJ databases">
        <title>Streptomyces populusis sp. nov., a novel endophytic actinobacterium isolated from stems of Populus adenopoda Maxim.</title>
        <authorList>
            <person name="Wang Z."/>
        </authorList>
    </citation>
    <scope>NUCLEOTIDE SEQUENCE [LARGE SCALE GENOMIC DNA]</scope>
    <source>
        <strain evidence="2 3">A249</strain>
    </source>
</reference>